<evidence type="ECO:0000256" key="1">
    <source>
        <dbReference type="SAM" id="MobiDB-lite"/>
    </source>
</evidence>
<sequence>MPAEVGADHARVQCDDGQLRVPPVQLVGEEQVRQLGAAVDEERVVAARALQVVEVDGDRAASPQRRPVSFRVDVDHPAVAGLQQRQQRAGQRERRQLVDGEVQL</sequence>
<dbReference type="AlphaFoldDB" id="A0A418KHF0"/>
<evidence type="ECO:0000313" key="3">
    <source>
        <dbReference type="Proteomes" id="UP000284057"/>
    </source>
</evidence>
<dbReference type="Proteomes" id="UP000284057">
    <property type="component" value="Unassembled WGS sequence"/>
</dbReference>
<accession>A0A418KHF0</accession>
<dbReference type="EMBL" id="QUAL01000415">
    <property type="protein sequence ID" value="RIQ11785.1"/>
    <property type="molecule type" value="Genomic_DNA"/>
</dbReference>
<comment type="caution">
    <text evidence="2">The sequence shown here is derived from an EMBL/GenBank/DDBJ whole genome shotgun (WGS) entry which is preliminary data.</text>
</comment>
<reference evidence="2 3" key="1">
    <citation type="submission" date="2018-09" db="EMBL/GenBank/DDBJ databases">
        <title>Isolation, diversity and antifungal activity of actinobacteria from wheat.</title>
        <authorList>
            <person name="Han C."/>
        </authorList>
    </citation>
    <scope>NUCLEOTIDE SEQUENCE [LARGE SCALE GENOMIC DNA]</scope>
    <source>
        <strain evidence="2 3">NEAU-YY265</strain>
    </source>
</reference>
<feature type="region of interest" description="Disordered" evidence="1">
    <location>
        <begin position="79"/>
        <end position="104"/>
    </location>
</feature>
<gene>
    <name evidence="2" type="ORF">DY240_28030</name>
</gene>
<keyword evidence="3" id="KW-1185">Reference proteome</keyword>
<proteinExistence type="predicted"/>
<evidence type="ECO:0000313" key="2">
    <source>
        <dbReference type="EMBL" id="RIQ11785.1"/>
    </source>
</evidence>
<protein>
    <submittedName>
        <fullName evidence="2">Uncharacterized protein</fullName>
    </submittedName>
</protein>
<feature type="compositionally biased region" description="Low complexity" evidence="1">
    <location>
        <begin position="80"/>
        <end position="89"/>
    </location>
</feature>
<name>A0A418KHF0_9ACTN</name>
<organism evidence="2 3">
    <name type="scientific">Jiangella rhizosphaerae</name>
    <dbReference type="NCBI Taxonomy" id="2293569"/>
    <lineage>
        <taxon>Bacteria</taxon>
        <taxon>Bacillati</taxon>
        <taxon>Actinomycetota</taxon>
        <taxon>Actinomycetes</taxon>
        <taxon>Jiangellales</taxon>
        <taxon>Jiangellaceae</taxon>
        <taxon>Jiangella</taxon>
    </lineage>
</organism>